<evidence type="ECO:0000313" key="4">
    <source>
        <dbReference type="Proteomes" id="UP000772434"/>
    </source>
</evidence>
<keyword evidence="4" id="KW-1185">Reference proteome</keyword>
<evidence type="ECO:0000313" key="3">
    <source>
        <dbReference type="EMBL" id="KAF9067843.1"/>
    </source>
</evidence>
<evidence type="ECO:0000259" key="2">
    <source>
        <dbReference type="Pfam" id="PF22939"/>
    </source>
</evidence>
<comment type="caution">
    <text evidence="3">The sequence shown here is derived from an EMBL/GenBank/DDBJ whole genome shotgun (WGS) entry which is preliminary data.</text>
</comment>
<evidence type="ECO:0000256" key="1">
    <source>
        <dbReference type="PROSITE-ProRule" id="PRU00023"/>
    </source>
</evidence>
<feature type="repeat" description="ANK" evidence="1">
    <location>
        <begin position="479"/>
        <end position="504"/>
    </location>
</feature>
<protein>
    <recommendedName>
        <fullName evidence="2">GPI inositol-deacylase winged helix domain-containing protein</fullName>
    </recommendedName>
</protein>
<dbReference type="PROSITE" id="PS50088">
    <property type="entry name" value="ANK_REPEAT"/>
    <property type="match status" value="2"/>
</dbReference>
<dbReference type="InterPro" id="IPR054471">
    <property type="entry name" value="GPIID_WHD"/>
</dbReference>
<feature type="repeat" description="ANK" evidence="1">
    <location>
        <begin position="413"/>
        <end position="445"/>
    </location>
</feature>
<dbReference type="Proteomes" id="UP000772434">
    <property type="component" value="Unassembled WGS sequence"/>
</dbReference>
<proteinExistence type="predicted"/>
<gene>
    <name evidence="3" type="ORF">BDP27DRAFT_1531914</name>
</gene>
<dbReference type="SMART" id="SM00248">
    <property type="entry name" value="ANK"/>
    <property type="match status" value="4"/>
</dbReference>
<organism evidence="3 4">
    <name type="scientific">Rhodocollybia butyracea</name>
    <dbReference type="NCBI Taxonomy" id="206335"/>
    <lineage>
        <taxon>Eukaryota</taxon>
        <taxon>Fungi</taxon>
        <taxon>Dikarya</taxon>
        <taxon>Basidiomycota</taxon>
        <taxon>Agaricomycotina</taxon>
        <taxon>Agaricomycetes</taxon>
        <taxon>Agaricomycetidae</taxon>
        <taxon>Agaricales</taxon>
        <taxon>Marasmiineae</taxon>
        <taxon>Omphalotaceae</taxon>
        <taxon>Rhodocollybia</taxon>
    </lineage>
</organism>
<name>A0A9P5PQY4_9AGAR</name>
<dbReference type="InterPro" id="IPR002110">
    <property type="entry name" value="Ankyrin_rpt"/>
</dbReference>
<dbReference type="PROSITE" id="PS50297">
    <property type="entry name" value="ANK_REP_REGION"/>
    <property type="match status" value="2"/>
</dbReference>
<sequence>MATRTEGVHPALHALYTRYKQGSMEPTTKELSAIIATVAKDLNSAFLVLDAMDECSKADDVFRHLALLKDNLCIAVTSRYKAESSYGVTLHIHLDYVNHGFHQDVGRYLQEKLSHRKLKPELLTEIVNCLTEGAQGQFRWVDCQVNVLQQCATPKAFRDALKKLPKTLEETYTAAIDRLKQSEHLDDGVQLLMWLAYAFKPLSIAQVTEILAVDLVAQTFDPDARSLELENRSYDILDSTLITVNPREKVVQLAHNSVKEFLTQIQGQSHLSKLVEINEHLAHSTICQTCLIYLLQFDSLQVYAFKDEYPLARYAAEFWPVHMKSLQNGLSEKEKAKDLALALLKDSSKPHYVNSIKIHAPDHTYDIQNYNPYLNPTNISSPLYYLACHGLQSIAEYLLLENMADVNDAKGGRLGTALHAAAYRENIEFVQILLEHKADVKAQGGCYGNALQAAAFVGSKVIVQMLLDHKADVDVQGGEYGSALHAASIHGHEDIVQLLLEHQALQFH</sequence>
<dbReference type="InterPro" id="IPR036770">
    <property type="entry name" value="Ankyrin_rpt-contain_sf"/>
</dbReference>
<feature type="domain" description="GPI inositol-deacylase winged helix" evidence="2">
    <location>
        <begin position="190"/>
        <end position="266"/>
    </location>
</feature>
<accession>A0A9P5PQY4</accession>
<dbReference type="AlphaFoldDB" id="A0A9P5PQY4"/>
<dbReference type="PANTHER" id="PTHR10039">
    <property type="entry name" value="AMELOGENIN"/>
    <property type="match status" value="1"/>
</dbReference>
<dbReference type="SUPFAM" id="SSF48403">
    <property type="entry name" value="Ankyrin repeat"/>
    <property type="match status" value="1"/>
</dbReference>
<dbReference type="Pfam" id="PF12796">
    <property type="entry name" value="Ank_2"/>
    <property type="match status" value="1"/>
</dbReference>
<dbReference type="OrthoDB" id="7464126at2759"/>
<dbReference type="EMBL" id="JADNRY010000067">
    <property type="protein sequence ID" value="KAF9067843.1"/>
    <property type="molecule type" value="Genomic_DNA"/>
</dbReference>
<keyword evidence="1" id="KW-0040">ANK repeat</keyword>
<dbReference type="PANTHER" id="PTHR10039:SF16">
    <property type="entry name" value="GPI INOSITOL-DEACYLASE"/>
    <property type="match status" value="1"/>
</dbReference>
<reference evidence="3" key="1">
    <citation type="submission" date="2020-11" db="EMBL/GenBank/DDBJ databases">
        <authorList>
            <consortium name="DOE Joint Genome Institute"/>
            <person name="Ahrendt S."/>
            <person name="Riley R."/>
            <person name="Andreopoulos W."/>
            <person name="Labutti K."/>
            <person name="Pangilinan J."/>
            <person name="Ruiz-Duenas F.J."/>
            <person name="Barrasa J.M."/>
            <person name="Sanchez-Garcia M."/>
            <person name="Camarero S."/>
            <person name="Miyauchi S."/>
            <person name="Serrano A."/>
            <person name="Linde D."/>
            <person name="Babiker R."/>
            <person name="Drula E."/>
            <person name="Ayuso-Fernandez I."/>
            <person name="Pacheco R."/>
            <person name="Padilla G."/>
            <person name="Ferreira P."/>
            <person name="Barriuso J."/>
            <person name="Kellner H."/>
            <person name="Castanera R."/>
            <person name="Alfaro M."/>
            <person name="Ramirez L."/>
            <person name="Pisabarro A.G."/>
            <person name="Kuo A."/>
            <person name="Tritt A."/>
            <person name="Lipzen A."/>
            <person name="He G."/>
            <person name="Yan M."/>
            <person name="Ng V."/>
            <person name="Cullen D."/>
            <person name="Martin F."/>
            <person name="Rosso M.-N."/>
            <person name="Henrissat B."/>
            <person name="Hibbett D."/>
            <person name="Martinez A.T."/>
            <person name="Grigoriev I.V."/>
        </authorList>
    </citation>
    <scope>NUCLEOTIDE SEQUENCE</scope>
    <source>
        <strain evidence="3">AH 40177</strain>
    </source>
</reference>
<dbReference type="Gene3D" id="1.25.40.20">
    <property type="entry name" value="Ankyrin repeat-containing domain"/>
    <property type="match status" value="1"/>
</dbReference>
<dbReference type="Pfam" id="PF22939">
    <property type="entry name" value="WHD_GPIID"/>
    <property type="match status" value="1"/>
</dbReference>